<feature type="compositionally biased region" description="Low complexity" evidence="2">
    <location>
        <begin position="1"/>
        <end position="35"/>
    </location>
</feature>
<reference evidence="3" key="1">
    <citation type="submission" date="2025-08" db="UniProtKB">
        <authorList>
            <consortium name="Ensembl"/>
        </authorList>
    </citation>
    <scope>IDENTIFICATION</scope>
</reference>
<dbReference type="InterPro" id="IPR051441">
    <property type="entry name" value="SelW_related"/>
</dbReference>
<evidence type="ECO:0000313" key="3">
    <source>
        <dbReference type="Ensembl" id="ENSCGRP00001026471.1"/>
    </source>
</evidence>
<dbReference type="Gene3D" id="3.40.30.10">
    <property type="entry name" value="Glutaredoxin"/>
    <property type="match status" value="1"/>
</dbReference>
<dbReference type="GO" id="GO:0005829">
    <property type="term" value="C:cytosol"/>
    <property type="evidence" value="ECO:0007669"/>
    <property type="project" value="TreeGrafter"/>
</dbReference>
<protein>
    <submittedName>
        <fullName evidence="3">Selenoprotein V</fullName>
    </submittedName>
</protein>
<dbReference type="PANTHER" id="PTHR15124">
    <property type="entry name" value="SELENOPROTEIN W"/>
    <property type="match status" value="1"/>
</dbReference>
<evidence type="ECO:0000313" key="4">
    <source>
        <dbReference type="Proteomes" id="UP000694386"/>
    </source>
</evidence>
<keyword evidence="1" id="KW-0676">Redox-active center</keyword>
<feature type="compositionally biased region" description="Low complexity" evidence="2">
    <location>
        <begin position="165"/>
        <end position="180"/>
    </location>
</feature>
<reference evidence="3" key="2">
    <citation type="submission" date="2025-09" db="UniProtKB">
        <authorList>
            <consortium name="Ensembl"/>
        </authorList>
    </citation>
    <scope>IDENTIFICATION</scope>
</reference>
<dbReference type="Ensembl" id="ENSCGRT00001030717.1">
    <property type="protein sequence ID" value="ENSCGRP00001026471.1"/>
    <property type="gene ID" value="ENSCGRG00001023778.1"/>
</dbReference>
<proteinExistence type="predicted"/>
<feature type="region of interest" description="Disordered" evidence="2">
    <location>
        <begin position="1"/>
        <end position="209"/>
    </location>
</feature>
<dbReference type="InterPro" id="IPR011893">
    <property type="entry name" value="Selenoprotein_Rdx-typ"/>
</dbReference>
<name>A0A8C2N0Y8_CRIGR</name>
<evidence type="ECO:0000256" key="2">
    <source>
        <dbReference type="SAM" id="MobiDB-lite"/>
    </source>
</evidence>
<accession>A0A8C2N0Y8</accession>
<feature type="compositionally biased region" description="Pro residues" evidence="2">
    <location>
        <begin position="50"/>
        <end position="80"/>
    </location>
</feature>
<dbReference type="SUPFAM" id="SSF52833">
    <property type="entry name" value="Thioredoxin-like"/>
    <property type="match status" value="1"/>
</dbReference>
<dbReference type="Pfam" id="PF10262">
    <property type="entry name" value="Rdx"/>
    <property type="match status" value="1"/>
</dbReference>
<evidence type="ECO:0000256" key="1">
    <source>
        <dbReference type="ARBA" id="ARBA00023284"/>
    </source>
</evidence>
<dbReference type="Proteomes" id="UP000694386">
    <property type="component" value="Unplaced"/>
</dbReference>
<feature type="compositionally biased region" description="Pro residues" evidence="2">
    <location>
        <begin position="88"/>
        <end position="108"/>
    </location>
</feature>
<feature type="compositionally biased region" description="Polar residues" evidence="2">
    <location>
        <begin position="139"/>
        <end position="150"/>
    </location>
</feature>
<sequence>MNNRARIPAPSPARATRATRATRTPIPVRTATPVRARIPAPVRTSTRVPATPPIRFPTPAPAPGPTPAPAWSPVLAPTPAPARSLAPAPTPAPAWSPAPAPTPAPPSSSRPASSLLKEEPSTYSLGEVIHGPLPGLSDTGVSKTSNSDYSPPQLEEASNDNAPSTLGPTLGPIPGLPFLTSELKEAPGRNRLPSLSPSSSFISTKEVPSTSENFPATNRILIRVYILLKKTLEHHFPNLLEFEEERATRVTGEFEVFVEGKLVHSKKKGDGFVDESSMKKLRGVIDEEIKKR</sequence>
<organism evidence="3 4">
    <name type="scientific">Cricetulus griseus</name>
    <name type="common">Chinese hamster</name>
    <name type="synonym">Cricetulus barabensis griseus</name>
    <dbReference type="NCBI Taxonomy" id="10029"/>
    <lineage>
        <taxon>Eukaryota</taxon>
        <taxon>Metazoa</taxon>
        <taxon>Chordata</taxon>
        <taxon>Craniata</taxon>
        <taxon>Vertebrata</taxon>
        <taxon>Euteleostomi</taxon>
        <taxon>Mammalia</taxon>
        <taxon>Eutheria</taxon>
        <taxon>Euarchontoglires</taxon>
        <taxon>Glires</taxon>
        <taxon>Rodentia</taxon>
        <taxon>Myomorpha</taxon>
        <taxon>Muroidea</taxon>
        <taxon>Cricetidae</taxon>
        <taxon>Cricetinae</taxon>
        <taxon>Cricetulus</taxon>
    </lineage>
</organism>
<dbReference type="NCBIfam" id="TIGR02174">
    <property type="entry name" value="CXXU_selWTH"/>
    <property type="match status" value="1"/>
</dbReference>
<dbReference type="FunFam" id="3.40.30.10:FF:000220">
    <property type="entry name" value="Selenoprotein V"/>
    <property type="match status" value="1"/>
</dbReference>
<dbReference type="PANTHER" id="PTHR15124:SF17">
    <property type="entry name" value="SELENOPROTEIN V"/>
    <property type="match status" value="1"/>
</dbReference>
<dbReference type="AlphaFoldDB" id="A0A8C2N0Y8"/>
<dbReference type="InterPro" id="IPR036249">
    <property type="entry name" value="Thioredoxin-like_sf"/>
</dbReference>